<keyword evidence="6 9" id="KW-1133">Transmembrane helix</keyword>
<keyword evidence="5 9" id="KW-0812">Transmembrane</keyword>
<gene>
    <name evidence="11" type="ORF">SIN8267_01550</name>
</gene>
<keyword evidence="7 9" id="KW-0472">Membrane</keyword>
<protein>
    <recommendedName>
        <fullName evidence="9">TRAP transporter small permease protein</fullName>
    </recommendedName>
</protein>
<dbReference type="InterPro" id="IPR007387">
    <property type="entry name" value="TRAP_DctQ"/>
</dbReference>
<evidence type="ECO:0000256" key="4">
    <source>
        <dbReference type="ARBA" id="ARBA00022519"/>
    </source>
</evidence>
<evidence type="ECO:0000256" key="7">
    <source>
        <dbReference type="ARBA" id="ARBA00023136"/>
    </source>
</evidence>
<dbReference type="PANTHER" id="PTHR35011:SF2">
    <property type="entry name" value="2,3-DIKETO-L-GULONATE TRAP TRANSPORTER SMALL PERMEASE PROTEIN YIAM"/>
    <property type="match status" value="1"/>
</dbReference>
<dbReference type="Pfam" id="PF04290">
    <property type="entry name" value="DctQ"/>
    <property type="match status" value="1"/>
</dbReference>
<keyword evidence="4 9" id="KW-0997">Cell inner membrane</keyword>
<comment type="subunit">
    <text evidence="9">The complex comprises the extracytoplasmic solute receptor protein and the two transmembrane proteins.</text>
</comment>
<evidence type="ECO:0000256" key="8">
    <source>
        <dbReference type="ARBA" id="ARBA00038436"/>
    </source>
</evidence>
<dbReference type="PANTHER" id="PTHR35011">
    <property type="entry name" value="2,3-DIKETO-L-GULONATE TRAP TRANSPORTER SMALL PERMEASE PROTEIN YIAM"/>
    <property type="match status" value="1"/>
</dbReference>
<comment type="similarity">
    <text evidence="8 9">Belongs to the TRAP transporter small permease family.</text>
</comment>
<comment type="subcellular location">
    <subcellularLocation>
        <location evidence="1 9">Cell inner membrane</location>
        <topology evidence="1 9">Multi-pass membrane protein</topology>
    </subcellularLocation>
</comment>
<evidence type="ECO:0000259" key="10">
    <source>
        <dbReference type="Pfam" id="PF04290"/>
    </source>
</evidence>
<dbReference type="EMBL" id="CAKLPX010000001">
    <property type="protein sequence ID" value="CAH0991444.1"/>
    <property type="molecule type" value="Genomic_DNA"/>
</dbReference>
<feature type="transmembrane region" description="Helical" evidence="9">
    <location>
        <begin position="46"/>
        <end position="65"/>
    </location>
</feature>
<dbReference type="Proteomes" id="UP000838100">
    <property type="component" value="Unassembled WGS sequence"/>
</dbReference>
<evidence type="ECO:0000256" key="2">
    <source>
        <dbReference type="ARBA" id="ARBA00022448"/>
    </source>
</evidence>
<evidence type="ECO:0000256" key="9">
    <source>
        <dbReference type="RuleBase" id="RU369079"/>
    </source>
</evidence>
<evidence type="ECO:0000256" key="3">
    <source>
        <dbReference type="ARBA" id="ARBA00022475"/>
    </source>
</evidence>
<keyword evidence="12" id="KW-1185">Reference proteome</keyword>
<sequence>MPTVIKIIHRLEDSVLVAMVLAMIGLAISQIWLRNFHDSGISWADNALRVMVLWLAMIGAMIATRERNHIAIDVLKIYASKRGKRVLAMLASASTAVICYIGAWYSGEFVLLEYEYSYAAFASVPAWLCEAIIPFGLAVIGWRFTLQFVMAMFWWDKLEVAQ</sequence>
<feature type="transmembrane region" description="Helical" evidence="9">
    <location>
        <begin position="86"/>
        <end position="106"/>
    </location>
</feature>
<dbReference type="InterPro" id="IPR055348">
    <property type="entry name" value="DctQ"/>
</dbReference>
<reference evidence="11" key="1">
    <citation type="submission" date="2021-12" db="EMBL/GenBank/DDBJ databases">
        <authorList>
            <person name="Rodrigo-Torres L."/>
            <person name="Arahal R. D."/>
            <person name="Lucena T."/>
        </authorList>
    </citation>
    <scope>NUCLEOTIDE SEQUENCE</scope>
    <source>
        <strain evidence="11">CECT 8267</strain>
    </source>
</reference>
<evidence type="ECO:0000256" key="1">
    <source>
        <dbReference type="ARBA" id="ARBA00004429"/>
    </source>
</evidence>
<proteinExistence type="inferred from homology"/>
<accession>A0ABM9AFE0</accession>
<dbReference type="RefSeq" id="WP_237444092.1">
    <property type="nucleotide sequence ID" value="NZ_CAKLPX010000001.1"/>
</dbReference>
<keyword evidence="3" id="KW-1003">Cell membrane</keyword>
<feature type="transmembrane region" description="Helical" evidence="9">
    <location>
        <begin position="118"/>
        <end position="142"/>
    </location>
</feature>
<evidence type="ECO:0000313" key="11">
    <source>
        <dbReference type="EMBL" id="CAH0991444.1"/>
    </source>
</evidence>
<feature type="transmembrane region" description="Helical" evidence="9">
    <location>
        <begin position="15"/>
        <end position="34"/>
    </location>
</feature>
<comment type="function">
    <text evidence="9">Part of the tripartite ATP-independent periplasmic (TRAP) transport system.</text>
</comment>
<name>A0ABM9AFE0_9GAMM</name>
<organism evidence="11 12">
    <name type="scientific">Sinobacterium norvegicum</name>
    <dbReference type="NCBI Taxonomy" id="1641715"/>
    <lineage>
        <taxon>Bacteria</taxon>
        <taxon>Pseudomonadati</taxon>
        <taxon>Pseudomonadota</taxon>
        <taxon>Gammaproteobacteria</taxon>
        <taxon>Cellvibrionales</taxon>
        <taxon>Spongiibacteraceae</taxon>
        <taxon>Sinobacterium</taxon>
    </lineage>
</organism>
<keyword evidence="2 9" id="KW-0813">Transport</keyword>
<evidence type="ECO:0000256" key="6">
    <source>
        <dbReference type="ARBA" id="ARBA00022989"/>
    </source>
</evidence>
<evidence type="ECO:0000256" key="5">
    <source>
        <dbReference type="ARBA" id="ARBA00022692"/>
    </source>
</evidence>
<feature type="domain" description="Tripartite ATP-independent periplasmic transporters DctQ component" evidence="10">
    <location>
        <begin position="23"/>
        <end position="149"/>
    </location>
</feature>
<comment type="caution">
    <text evidence="11">The sequence shown here is derived from an EMBL/GenBank/DDBJ whole genome shotgun (WGS) entry which is preliminary data.</text>
</comment>
<evidence type="ECO:0000313" key="12">
    <source>
        <dbReference type="Proteomes" id="UP000838100"/>
    </source>
</evidence>